<accession>A0ABM5QL32</accession>
<evidence type="ECO:0000313" key="1">
    <source>
        <dbReference type="EMBL" id="AIG63422.1"/>
    </source>
</evidence>
<evidence type="ECO:0000313" key="2">
    <source>
        <dbReference type="Proteomes" id="UP000028504"/>
    </source>
</evidence>
<protein>
    <submittedName>
        <fullName evidence="1">Uncharacterized protein</fullName>
    </submittedName>
</protein>
<dbReference type="RefSeq" id="WP_038604013.1">
    <property type="nucleotide sequence ID" value="NZ_CP008944.1"/>
</dbReference>
<dbReference type="Proteomes" id="UP000028504">
    <property type="component" value="Chromosome"/>
</dbReference>
<reference evidence="1 2" key="1">
    <citation type="submission" date="2014-07" db="EMBL/GenBank/DDBJ databases">
        <title>Complete genome sequence of Corynebacterium atypicum DSM 44849: identifiction of the mycolic acid biosynthesis genes.</title>
        <authorList>
            <person name="Tippelt A."/>
            <person name="Mollmann S."/>
            <person name="Albersmeier A."/>
            <person name="Jaenicke S."/>
            <person name="Ruckert C."/>
            <person name="Tauch A."/>
        </authorList>
    </citation>
    <scope>NUCLEOTIDE SEQUENCE [LARGE SCALE GENOMIC DNA]</scope>
    <source>
        <strain evidence="1 2">R2070</strain>
    </source>
</reference>
<keyword evidence="2" id="KW-1185">Reference proteome</keyword>
<proteinExistence type="predicted"/>
<organism evidence="1 2">
    <name type="scientific">Corynebacterium atypicum</name>
    <dbReference type="NCBI Taxonomy" id="191610"/>
    <lineage>
        <taxon>Bacteria</taxon>
        <taxon>Bacillati</taxon>
        <taxon>Actinomycetota</taxon>
        <taxon>Actinomycetes</taxon>
        <taxon>Mycobacteriales</taxon>
        <taxon>Corynebacteriaceae</taxon>
        <taxon>Corynebacterium</taxon>
    </lineage>
</organism>
<name>A0ABM5QL32_9CORY</name>
<sequence length="74" mass="8567">MRQRKDDERDGLHESAQRTNLPLNDLMVRMLAQELPMVDSTSQALVMRELNSYEGPTITSQEELPARIRELLDL</sequence>
<gene>
    <name evidence="1" type="ORF">CATYP_00430</name>
</gene>
<dbReference type="EMBL" id="CP008944">
    <property type="protein sequence ID" value="AIG63422.1"/>
    <property type="molecule type" value="Genomic_DNA"/>
</dbReference>